<feature type="signal peptide" evidence="2">
    <location>
        <begin position="1"/>
        <end position="22"/>
    </location>
</feature>
<gene>
    <name evidence="3" type="ORF">Selli1_05370</name>
</gene>
<organism evidence="3 4">
    <name type="scientific">Sellimonas catena</name>
    <dbReference type="NCBI Taxonomy" id="2994035"/>
    <lineage>
        <taxon>Bacteria</taxon>
        <taxon>Bacillati</taxon>
        <taxon>Bacillota</taxon>
        <taxon>Clostridia</taxon>
        <taxon>Lachnospirales</taxon>
        <taxon>Lachnospiraceae</taxon>
        <taxon>Sellimonas</taxon>
    </lineage>
</organism>
<name>A0A9W6C459_9FIRM</name>
<feature type="compositionally biased region" description="Low complexity" evidence="1">
    <location>
        <begin position="27"/>
        <end position="40"/>
    </location>
</feature>
<feature type="region of interest" description="Disordered" evidence="1">
    <location>
        <begin position="27"/>
        <end position="51"/>
    </location>
</feature>
<proteinExistence type="predicted"/>
<dbReference type="PROSITE" id="PS51257">
    <property type="entry name" value="PROKAR_LIPOPROTEIN"/>
    <property type="match status" value="1"/>
</dbReference>
<sequence length="77" mass="8089">MKAKPKLLSTCLCILLSGCMLTACSDSSGTAGDAAAASDTSETEIENEGVLTLDSEDDIDTVYTLDYQNNISDMIGF</sequence>
<keyword evidence="2" id="KW-0732">Signal</keyword>
<feature type="chain" id="PRO_5040838948" evidence="2">
    <location>
        <begin position="23"/>
        <end position="77"/>
    </location>
</feature>
<evidence type="ECO:0000313" key="3">
    <source>
        <dbReference type="EMBL" id="GLG03363.1"/>
    </source>
</evidence>
<protein>
    <submittedName>
        <fullName evidence="3">Uncharacterized protein</fullName>
    </submittedName>
</protein>
<accession>A0A9W6C459</accession>
<dbReference type="Proteomes" id="UP001145145">
    <property type="component" value="Unassembled WGS sequence"/>
</dbReference>
<reference evidence="3 4" key="1">
    <citation type="journal article" date="2023" name="Int. J. Syst. Evol. Microbiol.">
        <title>Sellimonas catena sp. nov., isolated from human faeces.</title>
        <authorList>
            <person name="Hisatomi A."/>
            <person name="Ohkuma M."/>
            <person name="Sakamoto M."/>
        </authorList>
    </citation>
    <scope>NUCLEOTIDE SEQUENCE [LARGE SCALE GENOMIC DNA]</scope>
    <source>
        <strain evidence="3 4">12EGH17</strain>
    </source>
</reference>
<evidence type="ECO:0000256" key="2">
    <source>
        <dbReference type="SAM" id="SignalP"/>
    </source>
</evidence>
<evidence type="ECO:0000313" key="4">
    <source>
        <dbReference type="Proteomes" id="UP001145145"/>
    </source>
</evidence>
<comment type="caution">
    <text evidence="3">The sequence shown here is derived from an EMBL/GenBank/DDBJ whole genome shotgun (WGS) entry which is preliminary data.</text>
</comment>
<keyword evidence="4" id="KW-1185">Reference proteome</keyword>
<dbReference type="AlphaFoldDB" id="A0A9W6C459"/>
<evidence type="ECO:0000256" key="1">
    <source>
        <dbReference type="SAM" id="MobiDB-lite"/>
    </source>
</evidence>
<dbReference type="EMBL" id="BSBO01000004">
    <property type="protein sequence ID" value="GLG03363.1"/>
    <property type="molecule type" value="Genomic_DNA"/>
</dbReference>
<dbReference type="RefSeq" id="WP_281872264.1">
    <property type="nucleotide sequence ID" value="NZ_BSBO01000004.1"/>
</dbReference>